<evidence type="ECO:0000259" key="4">
    <source>
        <dbReference type="PROSITE" id="PS50110"/>
    </source>
</evidence>
<evidence type="ECO:0000256" key="1">
    <source>
        <dbReference type="PROSITE-ProRule" id="PRU00169"/>
    </source>
</evidence>
<accession>A0A7S3NMM7</accession>
<protein>
    <recommendedName>
        <fullName evidence="4">Response regulatory domain-containing protein</fullName>
    </recommendedName>
</protein>
<gene>
    <name evidence="5" type="ORF">ALAG00032_LOCUS8079</name>
</gene>
<keyword evidence="2" id="KW-0175">Coiled coil</keyword>
<sequence>MELFFFTRKLHKISKRDKSRGSMVAPEEDEELKDNDVNLESTLYEHDKSYDEEIKSQTCSSRPLVFAFTAVMLALSSYLFYIVPSSVSKVNTVRNENRCEELHSFVLSLIFDSYTIGQSAFTLVMEQVHAREKSIDEMIYPTSTALPQTLLDLNLAQHVSTQLRERLERHQDVDSFATNLHFAPIVKNQTKWETSWTDVGPKVYNGTTYYTNGGKTIQDIYVAGGQVNWLGSPEENISAPLTYVWRYEEPGARVGLDLFGGNILNTLPADNVIYNALLNEKVPAFRGRTVVLSGNDPLFQITSYYPIFAESILDASLDQKTLIGIGMYFLTHTRAILANRIQLKERLELSFAGDTTVIKGRSFKRAKKQYSTIIDGNVVNGAGTSTLTLKCTISDSAVLTNAQLVGVSCLVGIAFSLLFMVVFILQAKREKIYNTRAEKLRNDRAVAEASKTTLERVQRFINHEIKNRCYIVRDILCESYDDHANEVDDASENNDDANKKKKNIITTEQHSKLSVKKFPKELAIDLITDTLIYISKPQFVDSIHSGSYVIANIDVCIATFIQRYVEVVRVIHGSVCPIACTPKSENVEKAIISIDPWILRALLMGLINTAWSLGSPATPVDISIDMSEPYTEKIMSKRELSTSRQNSFRGNETYATTLTISAFVDIQSERKAKLLDFGQQFPAMHLAGHSFVSLHNDDGKDFDEDMEITSVSIKASSLQPSSDDLFIKPSPNANQATIFATLSVPLVSQSTDATTLDTINLPIGTICVLDDSAFVLTMMTRKLQSAFPNHTIKVFGHPDVLYKHILNDEDSSTVLCLLDENLGPGIELGSQLAVRLLRIKYEGLLVSMSANSSPRDVAYYLQIGMHGTCEKGGTSSKIKDRILNILKKNRRMDKSVPLI</sequence>
<evidence type="ECO:0000313" key="5">
    <source>
        <dbReference type="EMBL" id="CAE0367330.1"/>
    </source>
</evidence>
<feature type="coiled-coil region" evidence="2">
    <location>
        <begin position="437"/>
        <end position="507"/>
    </location>
</feature>
<dbReference type="AlphaFoldDB" id="A0A7S3NMM7"/>
<name>A0A7S3NMM7_9STRA</name>
<dbReference type="EMBL" id="HBIJ01011848">
    <property type="protein sequence ID" value="CAE0367330.1"/>
    <property type="molecule type" value="Transcribed_RNA"/>
</dbReference>
<feature type="transmembrane region" description="Helical" evidence="3">
    <location>
        <begin position="64"/>
        <end position="83"/>
    </location>
</feature>
<dbReference type="GO" id="GO:0000160">
    <property type="term" value="P:phosphorelay signal transduction system"/>
    <property type="evidence" value="ECO:0007669"/>
    <property type="project" value="InterPro"/>
</dbReference>
<feature type="modified residue" description="4-aspartylphosphate" evidence="1">
    <location>
        <position position="819"/>
    </location>
</feature>
<dbReference type="PROSITE" id="PS50110">
    <property type="entry name" value="RESPONSE_REGULATORY"/>
    <property type="match status" value="1"/>
</dbReference>
<keyword evidence="1" id="KW-0597">Phosphoprotein</keyword>
<reference evidence="5" key="1">
    <citation type="submission" date="2021-01" db="EMBL/GenBank/DDBJ databases">
        <authorList>
            <person name="Corre E."/>
            <person name="Pelletier E."/>
            <person name="Niang G."/>
            <person name="Scheremetjew M."/>
            <person name="Finn R."/>
            <person name="Kale V."/>
            <person name="Holt S."/>
            <person name="Cochrane G."/>
            <person name="Meng A."/>
            <person name="Brown T."/>
            <person name="Cohen L."/>
        </authorList>
    </citation>
    <scope>NUCLEOTIDE SEQUENCE</scope>
    <source>
        <strain evidence="5">CCMP1510</strain>
    </source>
</reference>
<proteinExistence type="predicted"/>
<keyword evidence="3" id="KW-0472">Membrane</keyword>
<feature type="transmembrane region" description="Helical" evidence="3">
    <location>
        <begin position="404"/>
        <end position="425"/>
    </location>
</feature>
<evidence type="ECO:0000256" key="3">
    <source>
        <dbReference type="SAM" id="Phobius"/>
    </source>
</evidence>
<feature type="domain" description="Response regulatory" evidence="4">
    <location>
        <begin position="765"/>
        <end position="886"/>
    </location>
</feature>
<organism evidence="5">
    <name type="scientific">Aureoumbra lagunensis</name>
    <dbReference type="NCBI Taxonomy" id="44058"/>
    <lineage>
        <taxon>Eukaryota</taxon>
        <taxon>Sar</taxon>
        <taxon>Stramenopiles</taxon>
        <taxon>Ochrophyta</taxon>
        <taxon>Pelagophyceae</taxon>
        <taxon>Pelagomonadales</taxon>
        <taxon>Aureoumbra</taxon>
    </lineage>
</organism>
<keyword evidence="3" id="KW-1133">Transmembrane helix</keyword>
<evidence type="ECO:0000256" key="2">
    <source>
        <dbReference type="SAM" id="Coils"/>
    </source>
</evidence>
<keyword evidence="3" id="KW-0812">Transmembrane</keyword>
<dbReference type="InterPro" id="IPR001789">
    <property type="entry name" value="Sig_transdc_resp-reg_receiver"/>
</dbReference>